<dbReference type="AlphaFoldDB" id="A0A238Z435"/>
<dbReference type="Proteomes" id="UP000198324">
    <property type="component" value="Unassembled WGS sequence"/>
</dbReference>
<keyword evidence="7" id="KW-0032">Aminotransferase</keyword>
<dbReference type="OrthoDB" id="9766472at2"/>
<accession>A0A238Z435</accession>
<evidence type="ECO:0000313" key="7">
    <source>
        <dbReference type="EMBL" id="SNR77708.1"/>
    </source>
</evidence>
<evidence type="ECO:0000256" key="2">
    <source>
        <dbReference type="ARBA" id="ARBA00009236"/>
    </source>
</evidence>
<keyword evidence="8" id="KW-1185">Reference proteome</keyword>
<dbReference type="InterPro" id="IPR015424">
    <property type="entry name" value="PyrdxlP-dep_Trfase"/>
</dbReference>
<dbReference type="GO" id="GO:0019265">
    <property type="term" value="P:glycine biosynthetic process, by transamination of glyoxylate"/>
    <property type="evidence" value="ECO:0007669"/>
    <property type="project" value="TreeGrafter"/>
</dbReference>
<feature type="modified residue" description="N6-(pyridoxal phosphate)lysine" evidence="5">
    <location>
        <position position="196"/>
    </location>
</feature>
<comment type="similarity">
    <text evidence="2">Belongs to the class-V pyridoxal-phosphate-dependent aminotransferase family.</text>
</comment>
<dbReference type="InterPro" id="IPR024169">
    <property type="entry name" value="SP_NH2Trfase/AEP_transaminase"/>
</dbReference>
<keyword evidence="7" id="KW-0808">Transferase</keyword>
<protein>
    <submittedName>
        <fullName evidence="7">Aspartate aminotransferase</fullName>
    </submittedName>
</protein>
<dbReference type="InterPro" id="IPR015422">
    <property type="entry name" value="PyrdxlP-dep_Trfase_small"/>
</dbReference>
<evidence type="ECO:0000256" key="3">
    <source>
        <dbReference type="ARBA" id="ARBA00022898"/>
    </source>
</evidence>
<dbReference type="PIRSF" id="PIRSF000524">
    <property type="entry name" value="SPT"/>
    <property type="match status" value="1"/>
</dbReference>
<sequence>MSTQDFADLQLFITGPTFIRPEIREAGLLPEFGHRDSENNKRFTPIMAGLRALAGCGEDYHVILFNGSGSNAMEATVRSLVADGECVLNVSVGAFGDLYHKMAVVNGKKAAQLKFEPGQAIDLAKLEAALVEHKPTCVTFTHNETSTGVMNDMKAVCALVRKHGALPLVDGVSIFGGAEIDLSHSGAATYATSTQKSLALPAGFGILFVTPEAVEKAKTVKNRGFTTDIVGQLGRAQKNQTLTTPNTTLANQMAVQIDHIIHTEGIANRFSRHLKMQGMVHAFVNSLPGFELLAPEGHRSPTVTAVRVPQGMSVAQLKKVKEAMRAKGYLFDPGYGKLNTDLEEKGQRVLLRLGHMGDVTPEMVEAYLEALKPELSK</sequence>
<reference evidence="7 8" key="1">
    <citation type="submission" date="2017-06" db="EMBL/GenBank/DDBJ databases">
        <authorList>
            <person name="Kim H.J."/>
            <person name="Triplett B.A."/>
        </authorList>
    </citation>
    <scope>NUCLEOTIDE SEQUENCE [LARGE SCALE GENOMIC DNA]</scope>
    <source>
        <strain evidence="7 8">DSM 13116</strain>
    </source>
</reference>
<dbReference type="RefSeq" id="WP_089272733.1">
    <property type="nucleotide sequence ID" value="NZ_FZOC01000002.1"/>
</dbReference>
<feature type="binding site" evidence="4">
    <location>
        <position position="352"/>
    </location>
    <ligand>
        <name>substrate</name>
    </ligand>
</feature>
<dbReference type="GO" id="GO:0008453">
    <property type="term" value="F:alanine-glyoxylate transaminase activity"/>
    <property type="evidence" value="ECO:0007669"/>
    <property type="project" value="TreeGrafter"/>
</dbReference>
<gene>
    <name evidence="7" type="ORF">SAMN04488503_1204</name>
</gene>
<dbReference type="GO" id="GO:0004760">
    <property type="term" value="F:L-serine-pyruvate transaminase activity"/>
    <property type="evidence" value="ECO:0007669"/>
    <property type="project" value="TreeGrafter"/>
</dbReference>
<evidence type="ECO:0000256" key="1">
    <source>
        <dbReference type="ARBA" id="ARBA00001933"/>
    </source>
</evidence>
<dbReference type="PANTHER" id="PTHR21152:SF40">
    <property type="entry name" value="ALANINE--GLYOXYLATE AMINOTRANSFERASE"/>
    <property type="match status" value="1"/>
</dbReference>
<organism evidence="7 8">
    <name type="scientific">Humidesulfovibrio mexicanus</name>
    <dbReference type="NCBI Taxonomy" id="147047"/>
    <lineage>
        <taxon>Bacteria</taxon>
        <taxon>Pseudomonadati</taxon>
        <taxon>Thermodesulfobacteriota</taxon>
        <taxon>Desulfovibrionia</taxon>
        <taxon>Desulfovibrionales</taxon>
        <taxon>Desulfovibrionaceae</taxon>
        <taxon>Humidesulfovibrio</taxon>
    </lineage>
</organism>
<name>A0A238Z435_9BACT</name>
<dbReference type="SUPFAM" id="SSF53383">
    <property type="entry name" value="PLP-dependent transferases"/>
    <property type="match status" value="1"/>
</dbReference>
<dbReference type="PANTHER" id="PTHR21152">
    <property type="entry name" value="AMINOTRANSFERASE CLASS V"/>
    <property type="match status" value="1"/>
</dbReference>
<dbReference type="InterPro" id="IPR015421">
    <property type="entry name" value="PyrdxlP-dep_Trfase_major"/>
</dbReference>
<dbReference type="EMBL" id="FZOC01000002">
    <property type="protein sequence ID" value="SNR77708.1"/>
    <property type="molecule type" value="Genomic_DNA"/>
</dbReference>
<dbReference type="Pfam" id="PF00266">
    <property type="entry name" value="Aminotran_5"/>
    <property type="match status" value="1"/>
</dbReference>
<comment type="cofactor">
    <cofactor evidence="1 5">
        <name>pyridoxal 5'-phosphate</name>
        <dbReference type="ChEBI" id="CHEBI:597326"/>
    </cofactor>
</comment>
<evidence type="ECO:0000313" key="8">
    <source>
        <dbReference type="Proteomes" id="UP000198324"/>
    </source>
</evidence>
<proteinExistence type="inferred from homology"/>
<keyword evidence="3 5" id="KW-0663">Pyridoxal phosphate</keyword>
<dbReference type="Gene3D" id="3.90.1150.10">
    <property type="entry name" value="Aspartate Aminotransferase, domain 1"/>
    <property type="match status" value="1"/>
</dbReference>
<feature type="domain" description="Aminotransferase class V" evidence="6">
    <location>
        <begin position="42"/>
        <end position="316"/>
    </location>
</feature>
<dbReference type="InterPro" id="IPR000192">
    <property type="entry name" value="Aminotrans_V_dom"/>
</dbReference>
<evidence type="ECO:0000256" key="5">
    <source>
        <dbReference type="PIRSR" id="PIRSR000524-50"/>
    </source>
</evidence>
<evidence type="ECO:0000256" key="4">
    <source>
        <dbReference type="PIRSR" id="PIRSR000524-1"/>
    </source>
</evidence>
<dbReference type="Gene3D" id="3.40.640.10">
    <property type="entry name" value="Type I PLP-dependent aspartate aminotransferase-like (Major domain)"/>
    <property type="match status" value="1"/>
</dbReference>
<evidence type="ECO:0000259" key="6">
    <source>
        <dbReference type="Pfam" id="PF00266"/>
    </source>
</evidence>